<dbReference type="EMBL" id="PJQM01000858">
    <property type="protein sequence ID" value="RCI03893.1"/>
    <property type="molecule type" value="Genomic_DNA"/>
</dbReference>
<feature type="coiled-coil region" evidence="6">
    <location>
        <begin position="1271"/>
        <end position="1302"/>
    </location>
</feature>
<feature type="region of interest" description="Disordered" evidence="7">
    <location>
        <begin position="1"/>
        <end position="21"/>
    </location>
</feature>
<dbReference type="PROSITE" id="PS51515">
    <property type="entry name" value="BIN3_SAM"/>
    <property type="match status" value="1"/>
</dbReference>
<feature type="region of interest" description="Disordered" evidence="7">
    <location>
        <begin position="1340"/>
        <end position="1379"/>
    </location>
</feature>
<dbReference type="PANTHER" id="PTHR13900">
    <property type="entry name" value="TRANSCRIPTION INITIATION FACTOR TFIID"/>
    <property type="match status" value="1"/>
</dbReference>
<dbReference type="GO" id="GO:0008168">
    <property type="term" value="F:methyltransferase activity"/>
    <property type="evidence" value="ECO:0007669"/>
    <property type="project" value="InterPro"/>
</dbReference>
<proteinExistence type="predicted"/>
<dbReference type="OrthoDB" id="5752at2759"/>
<dbReference type="GO" id="GO:0004402">
    <property type="term" value="F:histone acetyltransferase activity"/>
    <property type="evidence" value="ECO:0007669"/>
    <property type="project" value="InterPro"/>
</dbReference>
<dbReference type="InterPro" id="IPR040240">
    <property type="entry name" value="TAF1"/>
</dbReference>
<dbReference type="InterPro" id="IPR024160">
    <property type="entry name" value="BIN3_SAM-bd_dom"/>
</dbReference>
<keyword evidence="6" id="KW-0175">Coiled coil</keyword>
<dbReference type="Pfam" id="PF06859">
    <property type="entry name" value="Bin3"/>
    <property type="match status" value="1"/>
</dbReference>
<feature type="region of interest" description="Disordered" evidence="7">
    <location>
        <begin position="1138"/>
        <end position="1180"/>
    </location>
</feature>
<protein>
    <recommendedName>
        <fullName evidence="8">Bin3-type SAM domain-containing protein</fullName>
    </recommendedName>
</protein>
<dbReference type="GO" id="GO:0016251">
    <property type="term" value="F:RNA polymerase II general transcription initiation factor activity"/>
    <property type="evidence" value="ECO:0007669"/>
    <property type="project" value="InterPro"/>
</dbReference>
<dbReference type="Pfam" id="PF15288">
    <property type="entry name" value="zf-CCHC_6"/>
    <property type="match status" value="1"/>
</dbReference>
<feature type="compositionally biased region" description="Basic and acidic residues" evidence="7">
    <location>
        <begin position="1"/>
        <end position="11"/>
    </location>
</feature>
<comment type="subcellular location">
    <subcellularLocation>
        <location evidence="1">Nucleus</location>
    </subcellularLocation>
</comment>
<evidence type="ECO:0000256" key="4">
    <source>
        <dbReference type="ARBA" id="ARBA00023242"/>
    </source>
</evidence>
<dbReference type="InterPro" id="IPR041670">
    <property type="entry name" value="Znf-CCHC_6"/>
</dbReference>
<dbReference type="InterPro" id="IPR010675">
    <property type="entry name" value="Bin3_C"/>
</dbReference>
<evidence type="ECO:0000256" key="6">
    <source>
        <dbReference type="SAM" id="Coils"/>
    </source>
</evidence>
<evidence type="ECO:0000313" key="10">
    <source>
        <dbReference type="Proteomes" id="UP000253551"/>
    </source>
</evidence>
<evidence type="ECO:0000259" key="8">
    <source>
        <dbReference type="PROSITE" id="PS51515"/>
    </source>
</evidence>
<dbReference type="PANTHER" id="PTHR13900:SF0">
    <property type="entry name" value="TRANSCRIPTION INITIATION FACTOR TFIID SUBUNIT 1"/>
    <property type="match status" value="1"/>
</dbReference>
<evidence type="ECO:0000313" key="9">
    <source>
        <dbReference type="EMBL" id="RCI03893.1"/>
    </source>
</evidence>
<reference evidence="9 10" key="1">
    <citation type="journal article" date="2018" name="G3 (Bethesda)">
        <title>Phylogenetic and Phylogenomic Definition of Rhizopus Species.</title>
        <authorList>
            <person name="Gryganskyi A.P."/>
            <person name="Golan J."/>
            <person name="Dolatabadi S."/>
            <person name="Mondo S."/>
            <person name="Robb S."/>
            <person name="Idnurm A."/>
            <person name="Muszewska A."/>
            <person name="Steczkiewicz K."/>
            <person name="Masonjones S."/>
            <person name="Liao H.L."/>
            <person name="Gajdeczka M.T."/>
            <person name="Anike F."/>
            <person name="Vuek A."/>
            <person name="Anishchenko I.M."/>
            <person name="Voigt K."/>
            <person name="de Hoog G.S."/>
            <person name="Smith M.E."/>
            <person name="Heitman J."/>
            <person name="Vilgalys R."/>
            <person name="Stajich J.E."/>
        </authorList>
    </citation>
    <scope>NUCLEOTIDE SEQUENCE [LARGE SCALE GENOMIC DNA]</scope>
    <source>
        <strain evidence="9 10">LSU 92-RS-03</strain>
    </source>
</reference>
<dbReference type="Gene3D" id="3.40.50.150">
    <property type="entry name" value="Vaccinia Virus protein VP39"/>
    <property type="match status" value="1"/>
</dbReference>
<dbReference type="CDD" id="cd02440">
    <property type="entry name" value="AdoMet_MTases"/>
    <property type="match status" value="1"/>
</dbReference>
<feature type="region of interest" description="Disordered" evidence="7">
    <location>
        <begin position="320"/>
        <end position="342"/>
    </location>
</feature>
<organism evidence="9 10">
    <name type="scientific">Rhizopus stolonifer</name>
    <name type="common">Rhizopus nigricans</name>
    <dbReference type="NCBI Taxonomy" id="4846"/>
    <lineage>
        <taxon>Eukaryota</taxon>
        <taxon>Fungi</taxon>
        <taxon>Fungi incertae sedis</taxon>
        <taxon>Mucoromycota</taxon>
        <taxon>Mucoromycotina</taxon>
        <taxon>Mucoromycetes</taxon>
        <taxon>Mucorales</taxon>
        <taxon>Mucorineae</taxon>
        <taxon>Rhizopodaceae</taxon>
        <taxon>Rhizopus</taxon>
    </lineage>
</organism>
<evidence type="ECO:0000256" key="2">
    <source>
        <dbReference type="ARBA" id="ARBA00023015"/>
    </source>
</evidence>
<sequence>MKRSSTEEHAHAQKRTRQEVPVLGSKTKGAVYLVEKEKEKQPFGKYVYGNYQGYYTTRRKQGNALIDPRLDLIDPSYFVGKRILDIGCNSGNISIAIAKKYSVTSIDGVDIDEGLIKKAHTNLRVAYSLNHPDQQSPIDLSLRFHYFPQSMTNMFGMLPMAFPPSYKKPNEFPFNVHFEAMDWTETNIDKYSHYDTVLALSITKWIQLHGGDKGLKRFFKKVYDSLAPGGTFVLEPQEFNTFQRRAKQIDPTKDVEQELHFRPEDYEDYLINHVGFKEFINLGVPQGEIKGFSRPIILETLSSVDANVMSKIFSGDTFGLEHATRKQPGDSDEDEEEEELSTMDRIPNIPTAHAKDAVDYSDFDEAIPDVQDKYYRRGMSMVQKNLPRSRLALVTDNYDDDEEEEQQIKQEPMEVDTSVLDDTTPQHKVDVRQLFPGFEKGKILKFSELFMAKIKRPPKLAPQKRIVYGDGYEYEVERDDRNLFLRTSKLDRLRLEQAKHNSKKRRIEAMQQRVESSGNESEEDDDDDDYLEELDGLADVAPLKVLENDKLYHSVMLDDWENDIVWGTDDEKTLVPTDALAENNQQPMKHLNMELEEGDWIDAVIWNNEKPDMSSMKIALDLNDPNMLFDVEEVEATKELLPQPKHVKKGRKPLPRPLPKIQIFHTETEPHNKLPLNRFNLSNDKHYESHLAGRLIRVRQTFGQLVVQHALPALKLHPALYKTKLSKQELRSFHRPLIQLPTNTDLHFSRMKASKKKKKDKKKGHVDIIRSTKDLTLKDSSSFVLMEYSEEHPPIISNLGMGTLVINYYRKTEPKDEFVPNADIGEPFVLDIGDTSPFMTFGNVEPGQTISVYYNNLIRAPLFRHDVKHTDFLLLKSTYKDQTKYYLREIPAIFTIGQSYPVQEVPGPHSRKVTTTIKNRLQVVAYRLIKRHSLQRLKMNRLAKKFPEYSDIQIRQRLKEFLEFHRRSKDGGGGYWKTRGGGDPPSEEDLRKMVTPEMVCLYESMLVGERHLQDLGYGDVNDDDETGEGDSKLEVEQQLAPWFSTRNFINATQGKAMLKLYGAGDPTGRGEGFSFIRVSMKDIFLRAGESAEEKLAQIEARPKSAHRYNVAEQQQIYKEEIARIWKAQLDSLSNKTEPILSDHEDDEENQPDSPSASEFDWGHRHGMSPSPATPSYQRSRFDRATSELDDDDVSVTGSMSSSYHINNQNKYLIIRRLITQKNGEKVWQEETVRDPVVMKSYLRQRQMIEEEATSAETLEPTDDEEKNARMKKRIQDQLAKLKRNAERRRQRQLAKQAALAENPVLGLIRGKREGAMRRCGNCGQMGHMKTNKNCPKFYLNFNPNADGPPSAPPASNDQTSPSNPNPASPSTGSGGIEIL</sequence>
<evidence type="ECO:0000256" key="5">
    <source>
        <dbReference type="PROSITE-ProRule" id="PRU00848"/>
    </source>
</evidence>
<feature type="compositionally biased region" description="Acidic residues" evidence="7">
    <location>
        <begin position="330"/>
        <end position="341"/>
    </location>
</feature>
<comment type="caution">
    <text evidence="9">The sequence shown here is derived from an EMBL/GenBank/DDBJ whole genome shotgun (WGS) entry which is preliminary data.</text>
</comment>
<dbReference type="InterPro" id="IPR022591">
    <property type="entry name" value="TAF1_HAT_dom"/>
</dbReference>
<dbReference type="InterPro" id="IPR029063">
    <property type="entry name" value="SAM-dependent_MTases_sf"/>
</dbReference>
<dbReference type="Pfam" id="PF12157">
    <property type="entry name" value="DUF3591"/>
    <property type="match status" value="1"/>
</dbReference>
<dbReference type="GO" id="GO:0017025">
    <property type="term" value="F:TBP-class protein binding"/>
    <property type="evidence" value="ECO:0007669"/>
    <property type="project" value="InterPro"/>
</dbReference>
<evidence type="ECO:0000256" key="1">
    <source>
        <dbReference type="ARBA" id="ARBA00004123"/>
    </source>
</evidence>
<dbReference type="STRING" id="4846.A0A367KNW4"/>
<keyword evidence="3" id="KW-0804">Transcription</keyword>
<keyword evidence="5" id="KW-0949">S-adenosyl-L-methionine</keyword>
<feature type="compositionally biased region" description="Acidic residues" evidence="7">
    <location>
        <begin position="520"/>
        <end position="529"/>
    </location>
</feature>
<dbReference type="GO" id="GO:0005669">
    <property type="term" value="C:transcription factor TFIID complex"/>
    <property type="evidence" value="ECO:0007669"/>
    <property type="project" value="InterPro"/>
</dbReference>
<name>A0A367KNW4_RHIST</name>
<accession>A0A367KNW4</accession>
<keyword evidence="10" id="KW-1185">Reference proteome</keyword>
<feature type="region of interest" description="Disordered" evidence="7">
    <location>
        <begin position="501"/>
        <end position="529"/>
    </location>
</feature>
<evidence type="ECO:0000256" key="3">
    <source>
        <dbReference type="ARBA" id="ARBA00023163"/>
    </source>
</evidence>
<keyword evidence="4" id="KW-0539">Nucleus</keyword>
<dbReference type="GO" id="GO:0051123">
    <property type="term" value="P:RNA polymerase II preinitiation complex assembly"/>
    <property type="evidence" value="ECO:0007669"/>
    <property type="project" value="TreeGrafter"/>
</dbReference>
<evidence type="ECO:0000256" key="7">
    <source>
        <dbReference type="SAM" id="MobiDB-lite"/>
    </source>
</evidence>
<dbReference type="Proteomes" id="UP000253551">
    <property type="component" value="Unassembled WGS sequence"/>
</dbReference>
<gene>
    <name evidence="9" type="ORF">CU098_009766</name>
</gene>
<dbReference type="SUPFAM" id="SSF53335">
    <property type="entry name" value="S-adenosyl-L-methionine-dependent methyltransferases"/>
    <property type="match status" value="1"/>
</dbReference>
<keyword evidence="2" id="KW-0805">Transcription regulation</keyword>
<feature type="domain" description="Bin3-type SAM" evidence="8">
    <location>
        <begin position="67"/>
        <end position="304"/>
    </location>
</feature>